<dbReference type="EMBL" id="JAINUF010000008">
    <property type="protein sequence ID" value="KAJ8351530.1"/>
    <property type="molecule type" value="Genomic_DNA"/>
</dbReference>
<keyword evidence="8" id="KW-0238">DNA-binding</keyword>
<dbReference type="InterPro" id="IPR013801">
    <property type="entry name" value="STAT_TF_DNA-bd"/>
</dbReference>
<dbReference type="FunFam" id="2.60.40.630:FF:000001">
    <property type="entry name" value="Signal transducer and activator of transcription"/>
    <property type="match status" value="1"/>
</dbReference>
<dbReference type="PANTHER" id="PTHR11801">
    <property type="entry name" value="SIGNAL TRANSDUCER AND ACTIVATOR OF TRANSCRIPTION"/>
    <property type="match status" value="1"/>
</dbReference>
<evidence type="ECO:0000313" key="14">
    <source>
        <dbReference type="EMBL" id="KAJ8351530.1"/>
    </source>
</evidence>
<dbReference type="Gene3D" id="1.20.1050.20">
    <property type="entry name" value="STAT transcription factor, all-alpha domain"/>
    <property type="match status" value="1"/>
</dbReference>
<evidence type="ECO:0000256" key="9">
    <source>
        <dbReference type="ARBA" id="ARBA00023159"/>
    </source>
</evidence>
<comment type="caution">
    <text evidence="14">The sequence shown here is derived from an EMBL/GenBank/DDBJ whole genome shotgun (WGS) entry which is preliminary data.</text>
</comment>
<keyword evidence="9" id="KW-0010">Activator</keyword>
<evidence type="ECO:0000256" key="6">
    <source>
        <dbReference type="ARBA" id="ARBA00022999"/>
    </source>
</evidence>
<accession>A0A9Q1F5K6</accession>
<dbReference type="Proteomes" id="UP001152622">
    <property type="component" value="Chromosome 8"/>
</dbReference>
<dbReference type="FunFam" id="3.30.505.10:FF:000003">
    <property type="entry name" value="Signal transducer and activator of transcription"/>
    <property type="match status" value="1"/>
</dbReference>
<dbReference type="AlphaFoldDB" id="A0A9Q1F5K6"/>
<protein>
    <recommendedName>
        <fullName evidence="13">SH2 domain-containing protein</fullName>
    </recommendedName>
</protein>
<comment type="similarity">
    <text evidence="3">Belongs to the transcription factor STAT family.</text>
</comment>
<evidence type="ECO:0000256" key="11">
    <source>
        <dbReference type="ARBA" id="ARBA00023242"/>
    </source>
</evidence>
<dbReference type="SUPFAM" id="SSF49417">
    <property type="entry name" value="p53-like transcription factors"/>
    <property type="match status" value="1"/>
</dbReference>
<keyword evidence="15" id="KW-1185">Reference proteome</keyword>
<dbReference type="Gene3D" id="1.10.238.10">
    <property type="entry name" value="EF-hand"/>
    <property type="match status" value="1"/>
</dbReference>
<dbReference type="InterPro" id="IPR001217">
    <property type="entry name" value="STAT"/>
</dbReference>
<dbReference type="GO" id="GO:0005737">
    <property type="term" value="C:cytoplasm"/>
    <property type="evidence" value="ECO:0007669"/>
    <property type="project" value="UniProtKB-SubCell"/>
</dbReference>
<dbReference type="InterPro" id="IPR012345">
    <property type="entry name" value="STAT_TF_DNA-bd_N"/>
</dbReference>
<dbReference type="InterPro" id="IPR008967">
    <property type="entry name" value="p53-like_TF_DNA-bd_sf"/>
</dbReference>
<dbReference type="FunFam" id="1.10.238.10:FF:000012">
    <property type="entry name" value="Signal transducer and activator of transcription"/>
    <property type="match status" value="1"/>
</dbReference>
<keyword evidence="7" id="KW-0805">Transcription regulation</keyword>
<evidence type="ECO:0000256" key="1">
    <source>
        <dbReference type="ARBA" id="ARBA00004123"/>
    </source>
</evidence>
<evidence type="ECO:0000259" key="13">
    <source>
        <dbReference type="PROSITE" id="PS50001"/>
    </source>
</evidence>
<keyword evidence="6 12" id="KW-0727">SH2 domain</keyword>
<sequence>MQGCNSTTNELRSPANGKPDFEKLEAVKLQERFNEIDSKRKEVLTKMAAVIRDIDVLMNSELALELKDWKRRQQFACIGGPSPTELDQLQNWFTLTAQSLFQIKRQLDKLRELVRKVTYEGNPIDQERAQLEQQVKHLISHLIKSSFVVELQPCMSNLSHRPLVIKTMTQFSTKVRLLVKLPEVDYQLRVKVTFNKSRQFAMSNNNTKVMDVESSNGCLSAEFKRLELKEQKFVNGMKGHESFLPVAEELHVISYQAQFSIQGITIDLETNSLPLVVISGHGQMPSGWASVMWYNMLTDEPKNLSFFSSPFSSTWAQLSEVLHWQFSSFVGLGLNKEQLSMLGNKLLGPQASYNDCQVSLAMFCKENLPGRSFTFWTWLEYILDLIKKHLQPLWMDGCIMGFATKEREQTLLKERDVGTFLLRFSESHLGGITFTWVDQCNDERVKLSSVVPYTKNRLGTLPFANIVRDYKLIADGVLSENPLKFLYPHIPMEEAFGKHCITQQVQGFDYLQSDFMPISIVSNSRLAESPPLEMPVLSPWSLDAISQSFSPSDIQIILSDLLGENEMSLSDE</sequence>
<dbReference type="InterPro" id="IPR036860">
    <property type="entry name" value="SH2_dom_sf"/>
</dbReference>
<evidence type="ECO:0000313" key="15">
    <source>
        <dbReference type="Proteomes" id="UP001152622"/>
    </source>
</evidence>
<evidence type="ECO:0000256" key="7">
    <source>
        <dbReference type="ARBA" id="ARBA00023015"/>
    </source>
</evidence>
<dbReference type="GO" id="GO:0003700">
    <property type="term" value="F:DNA-binding transcription factor activity"/>
    <property type="evidence" value="ECO:0007669"/>
    <property type="project" value="InterPro"/>
</dbReference>
<name>A0A9Q1F5K6_SYNKA</name>
<dbReference type="OrthoDB" id="19300at2759"/>
<dbReference type="InterPro" id="IPR000980">
    <property type="entry name" value="SH2"/>
</dbReference>
<evidence type="ECO:0000256" key="12">
    <source>
        <dbReference type="PROSITE-ProRule" id="PRU00191"/>
    </source>
</evidence>
<dbReference type="Pfam" id="PF21354">
    <property type="entry name" value="STAT_linker"/>
    <property type="match status" value="1"/>
</dbReference>
<organism evidence="14 15">
    <name type="scientific">Synaphobranchus kaupii</name>
    <name type="common">Kaup's arrowtooth eel</name>
    <dbReference type="NCBI Taxonomy" id="118154"/>
    <lineage>
        <taxon>Eukaryota</taxon>
        <taxon>Metazoa</taxon>
        <taxon>Chordata</taxon>
        <taxon>Craniata</taxon>
        <taxon>Vertebrata</taxon>
        <taxon>Euteleostomi</taxon>
        <taxon>Actinopterygii</taxon>
        <taxon>Neopterygii</taxon>
        <taxon>Teleostei</taxon>
        <taxon>Anguilliformes</taxon>
        <taxon>Synaphobranchidae</taxon>
        <taxon>Synaphobranchus</taxon>
    </lineage>
</organism>
<dbReference type="GO" id="GO:0007165">
    <property type="term" value="P:signal transduction"/>
    <property type="evidence" value="ECO:0007669"/>
    <property type="project" value="InterPro"/>
</dbReference>
<dbReference type="InterPro" id="IPR015988">
    <property type="entry name" value="STAT_TF_CC"/>
</dbReference>
<dbReference type="SUPFAM" id="SSF47655">
    <property type="entry name" value="STAT"/>
    <property type="match status" value="1"/>
</dbReference>
<evidence type="ECO:0000256" key="3">
    <source>
        <dbReference type="ARBA" id="ARBA00005586"/>
    </source>
</evidence>
<dbReference type="Gene3D" id="2.60.40.630">
    <property type="entry name" value="STAT transcription factor, DNA-binding domain"/>
    <property type="match status" value="1"/>
</dbReference>
<evidence type="ECO:0000256" key="2">
    <source>
        <dbReference type="ARBA" id="ARBA00004496"/>
    </source>
</evidence>
<dbReference type="PROSITE" id="PS50001">
    <property type="entry name" value="SH2"/>
    <property type="match status" value="1"/>
</dbReference>
<dbReference type="InterPro" id="IPR048988">
    <property type="entry name" value="STAT_linker"/>
</dbReference>
<dbReference type="SUPFAM" id="SSF55550">
    <property type="entry name" value="SH2 domain"/>
    <property type="match status" value="1"/>
</dbReference>
<dbReference type="GO" id="GO:0003677">
    <property type="term" value="F:DNA binding"/>
    <property type="evidence" value="ECO:0007669"/>
    <property type="project" value="UniProtKB-KW"/>
</dbReference>
<dbReference type="InterPro" id="IPR013800">
    <property type="entry name" value="STAT_TF_alpha"/>
</dbReference>
<dbReference type="Pfam" id="PF02864">
    <property type="entry name" value="STAT_bind"/>
    <property type="match status" value="1"/>
</dbReference>
<gene>
    <name evidence="14" type="ORF">SKAU_G00230060</name>
</gene>
<dbReference type="Pfam" id="PF01017">
    <property type="entry name" value="STAT_alpha"/>
    <property type="match status" value="1"/>
</dbReference>
<evidence type="ECO:0000256" key="10">
    <source>
        <dbReference type="ARBA" id="ARBA00023163"/>
    </source>
</evidence>
<dbReference type="GO" id="GO:0005634">
    <property type="term" value="C:nucleus"/>
    <property type="evidence" value="ECO:0007669"/>
    <property type="project" value="UniProtKB-SubCell"/>
</dbReference>
<dbReference type="Pfam" id="PF00017">
    <property type="entry name" value="SH2"/>
    <property type="match status" value="1"/>
</dbReference>
<evidence type="ECO:0000256" key="5">
    <source>
        <dbReference type="ARBA" id="ARBA00022553"/>
    </source>
</evidence>
<keyword evidence="5" id="KW-0597">Phosphoprotein</keyword>
<keyword evidence="11" id="KW-0539">Nucleus</keyword>
<keyword evidence="10" id="KW-0804">Transcription</keyword>
<keyword evidence="4" id="KW-0963">Cytoplasm</keyword>
<evidence type="ECO:0000256" key="4">
    <source>
        <dbReference type="ARBA" id="ARBA00022490"/>
    </source>
</evidence>
<proteinExistence type="inferred from homology"/>
<evidence type="ECO:0000256" key="8">
    <source>
        <dbReference type="ARBA" id="ARBA00023125"/>
    </source>
</evidence>
<dbReference type="Gene3D" id="3.30.505.10">
    <property type="entry name" value="SH2 domain"/>
    <property type="match status" value="1"/>
</dbReference>
<dbReference type="GO" id="GO:0006955">
    <property type="term" value="P:immune response"/>
    <property type="evidence" value="ECO:0007669"/>
    <property type="project" value="UniProtKB-ARBA"/>
</dbReference>
<comment type="subcellular location">
    <subcellularLocation>
        <location evidence="2">Cytoplasm</location>
    </subcellularLocation>
    <subcellularLocation>
        <location evidence="1">Nucleus</location>
    </subcellularLocation>
</comment>
<feature type="domain" description="SH2" evidence="13">
    <location>
        <begin position="394"/>
        <end position="489"/>
    </location>
</feature>
<reference evidence="14" key="1">
    <citation type="journal article" date="2023" name="Science">
        <title>Genome structures resolve the early diversification of teleost fishes.</title>
        <authorList>
            <person name="Parey E."/>
            <person name="Louis A."/>
            <person name="Montfort J."/>
            <person name="Bouchez O."/>
            <person name="Roques C."/>
            <person name="Iampietro C."/>
            <person name="Lluch J."/>
            <person name="Castinel A."/>
            <person name="Donnadieu C."/>
            <person name="Desvignes T."/>
            <person name="Floi Bucao C."/>
            <person name="Jouanno E."/>
            <person name="Wen M."/>
            <person name="Mejri S."/>
            <person name="Dirks R."/>
            <person name="Jansen H."/>
            <person name="Henkel C."/>
            <person name="Chen W.J."/>
            <person name="Zahm M."/>
            <person name="Cabau C."/>
            <person name="Klopp C."/>
            <person name="Thompson A.W."/>
            <person name="Robinson-Rechavi M."/>
            <person name="Braasch I."/>
            <person name="Lecointre G."/>
            <person name="Bobe J."/>
            <person name="Postlethwait J.H."/>
            <person name="Berthelot C."/>
            <person name="Roest Crollius H."/>
            <person name="Guiguen Y."/>
        </authorList>
    </citation>
    <scope>NUCLEOTIDE SEQUENCE</scope>
    <source>
        <strain evidence="14">WJC10195</strain>
    </source>
</reference>